<dbReference type="EMBL" id="JACANG010000006">
    <property type="protein sequence ID" value="MDM1718525.1"/>
    <property type="molecule type" value="Genomic_DNA"/>
</dbReference>
<dbReference type="AlphaFoldDB" id="A0AB35LZB9"/>
<reference evidence="2" key="2">
    <citation type="submission" date="2020-06" db="EMBL/GenBank/DDBJ databases">
        <authorList>
            <person name="Dong N."/>
        </authorList>
    </citation>
    <scope>NUCLEOTIDE SEQUENCE</scope>
    <source>
        <strain evidence="2">DF49-4</strain>
    </source>
</reference>
<dbReference type="EMBL" id="CP071770">
    <property type="protein sequence ID" value="QTD61157.1"/>
    <property type="molecule type" value="Genomic_DNA"/>
</dbReference>
<keyword evidence="1" id="KW-0812">Transmembrane</keyword>
<protein>
    <submittedName>
        <fullName evidence="2">Uncharacterized protein</fullName>
    </submittedName>
</protein>
<keyword evidence="1" id="KW-1133">Transmembrane helix</keyword>
<evidence type="ECO:0000313" key="4">
    <source>
        <dbReference type="Proteomes" id="UP000663954"/>
    </source>
</evidence>
<keyword evidence="4" id="KW-1185">Reference proteome</keyword>
<reference evidence="3 4" key="1">
    <citation type="journal article" date="2020" name="Front. Cell. Infect. Microbiol.">
        <title>Characterization of Three Porcine Acinetobacter towneri Strains Co-Harboring tet(X3) and bla OXA-58.</title>
        <authorList>
            <person name="Ma J."/>
            <person name="Wang J."/>
            <person name="Feng J."/>
            <person name="Liu Y."/>
            <person name="Yang B."/>
            <person name="Li R."/>
            <person name="Bai L."/>
            <person name="He T."/>
            <person name="Wang X."/>
            <person name="Yang Z."/>
        </authorList>
    </citation>
    <scope>NUCLEOTIDE SEQUENCE [LARGE SCALE GENOMIC DNA]</scope>
    <source>
        <strain evidence="3 4">GX5</strain>
    </source>
</reference>
<gene>
    <name evidence="2" type="ORF">HX110_05085</name>
    <name evidence="3" type="ORF">J4G45_10085</name>
</gene>
<sequence length="46" mass="5518">MKIVQEENLQHVEHQLEQRYQLDPMSCLFFALGMLLSAYGLHYFVF</sequence>
<evidence type="ECO:0000256" key="1">
    <source>
        <dbReference type="SAM" id="Phobius"/>
    </source>
</evidence>
<dbReference type="RefSeq" id="WP_004971840.1">
    <property type="nucleotide sequence ID" value="NZ_AP031566.1"/>
</dbReference>
<feature type="transmembrane region" description="Helical" evidence="1">
    <location>
        <begin position="27"/>
        <end position="45"/>
    </location>
</feature>
<evidence type="ECO:0000313" key="2">
    <source>
        <dbReference type="EMBL" id="MDM1718525.1"/>
    </source>
</evidence>
<organism evidence="2 5">
    <name type="scientific">Acinetobacter towneri</name>
    <dbReference type="NCBI Taxonomy" id="202956"/>
    <lineage>
        <taxon>Bacteria</taxon>
        <taxon>Pseudomonadati</taxon>
        <taxon>Pseudomonadota</taxon>
        <taxon>Gammaproteobacteria</taxon>
        <taxon>Moraxellales</taxon>
        <taxon>Moraxellaceae</taxon>
        <taxon>Acinetobacter</taxon>
    </lineage>
</organism>
<reference evidence="3" key="3">
    <citation type="submission" date="2021-03" db="EMBL/GenBank/DDBJ databases">
        <authorList>
            <person name="Ma J."/>
        </authorList>
    </citation>
    <scope>NUCLEOTIDE SEQUENCE</scope>
    <source>
        <strain evidence="3">GX5</strain>
    </source>
</reference>
<evidence type="ECO:0000313" key="5">
    <source>
        <dbReference type="Proteomes" id="UP001174419"/>
    </source>
</evidence>
<accession>A0AB35LZB9</accession>
<dbReference type="GeneID" id="64222694"/>
<keyword evidence="1" id="KW-0472">Membrane</keyword>
<dbReference type="Proteomes" id="UP001174419">
    <property type="component" value="Unassembled WGS sequence"/>
</dbReference>
<reference evidence="2" key="4">
    <citation type="journal article" date="2022" name="Sci. Total Environ.">
        <title>Prevalence, transmission, and molecular epidemiology of tet(X)-positive bacteria among humans, animals, and environmental niches in China: An epidemiological, and genomic-based study.</title>
        <authorList>
            <person name="Dong N."/>
            <person name="Zeng Y."/>
            <person name="Cai C."/>
            <person name="Sun C."/>
            <person name="Lu J."/>
            <person name="Liu C."/>
            <person name="Zhou H."/>
            <person name="Sun Q."/>
            <person name="Shu L."/>
            <person name="Wang H."/>
            <person name="Wang Y."/>
            <person name="Wang S."/>
            <person name="Wu C."/>
            <person name="Chan E.W."/>
            <person name="Chen G."/>
            <person name="Shen Z."/>
            <person name="Chen S."/>
            <person name="Zhang R."/>
        </authorList>
    </citation>
    <scope>NUCLEOTIDE SEQUENCE</scope>
    <source>
        <strain evidence="2">DF49-4</strain>
    </source>
</reference>
<proteinExistence type="predicted"/>
<evidence type="ECO:0000313" key="3">
    <source>
        <dbReference type="EMBL" id="QTD61157.1"/>
    </source>
</evidence>
<name>A0AB35LZB9_9GAMM</name>
<dbReference type="Proteomes" id="UP000663954">
    <property type="component" value="Chromosome"/>
</dbReference>